<dbReference type="Pfam" id="PF08448">
    <property type="entry name" value="PAS_4"/>
    <property type="match status" value="1"/>
</dbReference>
<dbReference type="SUPFAM" id="SSF55785">
    <property type="entry name" value="PYP-like sensor domain (PAS domain)"/>
    <property type="match status" value="1"/>
</dbReference>
<evidence type="ECO:0000256" key="1">
    <source>
        <dbReference type="ARBA" id="ARBA00022553"/>
    </source>
</evidence>
<dbReference type="CDD" id="cd00130">
    <property type="entry name" value="PAS"/>
    <property type="match status" value="1"/>
</dbReference>
<keyword evidence="1 2" id="KW-0597">Phosphoprotein</keyword>
<comment type="caution">
    <text evidence="4">The sequence shown here is derived from an EMBL/GenBank/DDBJ whole genome shotgun (WGS) entry which is preliminary data.</text>
</comment>
<evidence type="ECO:0000259" key="3">
    <source>
        <dbReference type="PROSITE" id="PS50110"/>
    </source>
</evidence>
<evidence type="ECO:0000313" key="5">
    <source>
        <dbReference type="Proteomes" id="UP000180246"/>
    </source>
</evidence>
<dbReference type="InterPro" id="IPR011006">
    <property type="entry name" value="CheY-like_superfamily"/>
</dbReference>
<dbReference type="PANTHER" id="PTHR44591">
    <property type="entry name" value="STRESS RESPONSE REGULATOR PROTEIN 1"/>
    <property type="match status" value="1"/>
</dbReference>
<dbReference type="Proteomes" id="UP000180246">
    <property type="component" value="Unassembled WGS sequence"/>
</dbReference>
<dbReference type="GO" id="GO:0000160">
    <property type="term" value="P:phosphorelay signal transduction system"/>
    <property type="evidence" value="ECO:0007669"/>
    <property type="project" value="InterPro"/>
</dbReference>
<dbReference type="SMART" id="SM00448">
    <property type="entry name" value="REC"/>
    <property type="match status" value="1"/>
</dbReference>
<evidence type="ECO:0000256" key="2">
    <source>
        <dbReference type="PROSITE-ProRule" id="PRU00169"/>
    </source>
</evidence>
<gene>
    <name evidence="4" type="ORF">LO55_3641</name>
</gene>
<dbReference type="Pfam" id="PF00072">
    <property type="entry name" value="Response_reg"/>
    <property type="match status" value="1"/>
</dbReference>
<dbReference type="SUPFAM" id="SSF52172">
    <property type="entry name" value="CheY-like"/>
    <property type="match status" value="1"/>
</dbReference>
<dbReference type="CDD" id="cd17546">
    <property type="entry name" value="REC_hyHK_CKI1_RcsC-like"/>
    <property type="match status" value="1"/>
</dbReference>
<dbReference type="Gene3D" id="3.30.450.20">
    <property type="entry name" value="PAS domain"/>
    <property type="match status" value="1"/>
</dbReference>
<accession>A0A1S2NES7</accession>
<dbReference type="PANTHER" id="PTHR44591:SF3">
    <property type="entry name" value="RESPONSE REGULATORY DOMAIN-CONTAINING PROTEIN"/>
    <property type="match status" value="1"/>
</dbReference>
<proteinExistence type="predicted"/>
<organism evidence="4 5">
    <name type="scientific">Massilia timonae</name>
    <dbReference type="NCBI Taxonomy" id="47229"/>
    <lineage>
        <taxon>Bacteria</taxon>
        <taxon>Pseudomonadati</taxon>
        <taxon>Pseudomonadota</taxon>
        <taxon>Betaproteobacteria</taxon>
        <taxon>Burkholderiales</taxon>
        <taxon>Oxalobacteraceae</taxon>
        <taxon>Telluria group</taxon>
        <taxon>Massilia</taxon>
    </lineage>
</organism>
<dbReference type="InterPro" id="IPR000014">
    <property type="entry name" value="PAS"/>
</dbReference>
<evidence type="ECO:0000313" key="4">
    <source>
        <dbReference type="EMBL" id="OIJ43479.1"/>
    </source>
</evidence>
<dbReference type="InterPro" id="IPR001789">
    <property type="entry name" value="Sig_transdc_resp-reg_receiver"/>
</dbReference>
<sequence>MLIPQARVAPAANQEAPAVLLVNDDPGALFALRSVLGDLDADLVTASSGEQALLRLLKQDFCVILMDVKMAGLDGFETARLVRARPRSRATPIVFLTSHRASDLDRSRGFEVGASDYMFMPVAPEVLKAKVQAFLDDAPERRPVRALAPGAHGEAPDAGIERLILEHAGDYVALLDPSGAWLYTSPSYRAEFGAAVGPGARYLEIVQVDDRERVRALVEHPPAGESHWRLQYRVLGRSERYFESDASLIRAPNGAVSQLVLISRDITERKEMEATCCTSPSTTA</sequence>
<dbReference type="InterPro" id="IPR013656">
    <property type="entry name" value="PAS_4"/>
</dbReference>
<dbReference type="InterPro" id="IPR050595">
    <property type="entry name" value="Bact_response_regulator"/>
</dbReference>
<dbReference type="AlphaFoldDB" id="A0A1S2NES7"/>
<dbReference type="NCBIfam" id="TIGR00229">
    <property type="entry name" value="sensory_box"/>
    <property type="match status" value="1"/>
</dbReference>
<dbReference type="PROSITE" id="PS50110">
    <property type="entry name" value="RESPONSE_REGULATORY"/>
    <property type="match status" value="1"/>
</dbReference>
<protein>
    <submittedName>
        <fullName evidence="4">Sensory box protein</fullName>
    </submittedName>
</protein>
<feature type="modified residue" description="4-aspartylphosphate" evidence="2">
    <location>
        <position position="67"/>
    </location>
</feature>
<feature type="domain" description="Response regulatory" evidence="3">
    <location>
        <begin position="18"/>
        <end position="135"/>
    </location>
</feature>
<reference evidence="4 5" key="1">
    <citation type="submission" date="2014-10" db="EMBL/GenBank/DDBJ databases">
        <authorList>
            <person name="Seo M.-J."/>
            <person name="Seok Y.J."/>
            <person name="Cha I.-T."/>
        </authorList>
    </citation>
    <scope>NUCLEOTIDE SEQUENCE [LARGE SCALE GENOMIC DNA]</scope>
    <source>
        <strain evidence="4 5">NEU</strain>
    </source>
</reference>
<dbReference type="RefSeq" id="WP_229410172.1">
    <property type="nucleotide sequence ID" value="NZ_JRYB01000001.1"/>
</dbReference>
<dbReference type="Gene3D" id="3.40.50.2300">
    <property type="match status" value="1"/>
</dbReference>
<dbReference type="EMBL" id="JRYB01000001">
    <property type="protein sequence ID" value="OIJ43479.1"/>
    <property type="molecule type" value="Genomic_DNA"/>
</dbReference>
<name>A0A1S2NES7_9BURK</name>
<dbReference type="InterPro" id="IPR035965">
    <property type="entry name" value="PAS-like_dom_sf"/>
</dbReference>